<dbReference type="PANTHER" id="PTHR34220:SF7">
    <property type="entry name" value="SENSOR HISTIDINE KINASE YPDA"/>
    <property type="match status" value="1"/>
</dbReference>
<keyword evidence="5" id="KW-0808">Transferase</keyword>
<evidence type="ECO:0000256" key="5">
    <source>
        <dbReference type="ARBA" id="ARBA00022679"/>
    </source>
</evidence>
<dbReference type="Gene3D" id="3.30.450.20">
    <property type="entry name" value="PAS domain"/>
    <property type="match status" value="1"/>
</dbReference>
<feature type="domain" description="Histidine kinase" evidence="9">
    <location>
        <begin position="461"/>
        <end position="562"/>
    </location>
</feature>
<keyword evidence="12" id="KW-1185">Reference proteome</keyword>
<dbReference type="InterPro" id="IPR003594">
    <property type="entry name" value="HATPase_dom"/>
</dbReference>
<dbReference type="SUPFAM" id="SSF55874">
    <property type="entry name" value="ATPase domain of HSP90 chaperone/DNA topoisomerase II/histidine kinase"/>
    <property type="match status" value="1"/>
</dbReference>
<dbReference type="Gene3D" id="3.30.565.10">
    <property type="entry name" value="Histidine kinase-like ATPase, C-terminal domain"/>
    <property type="match status" value="1"/>
</dbReference>
<dbReference type="EMBL" id="CP063304">
    <property type="protein sequence ID" value="QOV18490.1"/>
    <property type="molecule type" value="Genomic_DNA"/>
</dbReference>
<organism evidence="11 12">
    <name type="scientific">Blautia liquoris</name>
    <dbReference type="NCBI Taxonomy" id="2779518"/>
    <lineage>
        <taxon>Bacteria</taxon>
        <taxon>Bacillati</taxon>
        <taxon>Bacillota</taxon>
        <taxon>Clostridia</taxon>
        <taxon>Lachnospirales</taxon>
        <taxon>Lachnospiraceae</taxon>
        <taxon>Blautia</taxon>
    </lineage>
</organism>
<dbReference type="PROSITE" id="PS50109">
    <property type="entry name" value="HIS_KIN"/>
    <property type="match status" value="1"/>
</dbReference>
<evidence type="ECO:0000256" key="8">
    <source>
        <dbReference type="SAM" id="Phobius"/>
    </source>
</evidence>
<evidence type="ECO:0000313" key="11">
    <source>
        <dbReference type="EMBL" id="QOV18490.1"/>
    </source>
</evidence>
<dbReference type="Pfam" id="PF02518">
    <property type="entry name" value="HATPase_c"/>
    <property type="match status" value="1"/>
</dbReference>
<evidence type="ECO:0000256" key="7">
    <source>
        <dbReference type="ARBA" id="ARBA00023012"/>
    </source>
</evidence>
<feature type="transmembrane region" description="Helical" evidence="8">
    <location>
        <begin position="276"/>
        <end position="295"/>
    </location>
</feature>
<evidence type="ECO:0000313" key="12">
    <source>
        <dbReference type="Proteomes" id="UP000593601"/>
    </source>
</evidence>
<keyword evidence="8" id="KW-0472">Membrane</keyword>
<dbReference type="RefSeq" id="WP_193734852.1">
    <property type="nucleotide sequence ID" value="NZ_CP063304.1"/>
</dbReference>
<keyword evidence="8" id="KW-1133">Transmembrane helix</keyword>
<evidence type="ECO:0000259" key="9">
    <source>
        <dbReference type="PROSITE" id="PS50109"/>
    </source>
</evidence>
<dbReference type="Pfam" id="PF06580">
    <property type="entry name" value="His_kinase"/>
    <property type="match status" value="1"/>
</dbReference>
<feature type="domain" description="HAMP" evidence="10">
    <location>
        <begin position="297"/>
        <end position="350"/>
    </location>
</feature>
<keyword evidence="4" id="KW-0597">Phosphoprotein</keyword>
<keyword evidence="7" id="KW-0902">Two-component regulatory system</keyword>
<dbReference type="InterPro" id="IPR036890">
    <property type="entry name" value="HATPase_C_sf"/>
</dbReference>
<protein>
    <recommendedName>
        <fullName evidence="3">histidine kinase</fullName>
        <ecNumber evidence="3">2.7.13.3</ecNumber>
    </recommendedName>
</protein>
<dbReference type="InterPro" id="IPR050640">
    <property type="entry name" value="Bact_2-comp_sensor_kinase"/>
</dbReference>
<dbReference type="PROSITE" id="PS50885">
    <property type="entry name" value="HAMP"/>
    <property type="match status" value="1"/>
</dbReference>
<dbReference type="InterPro" id="IPR004358">
    <property type="entry name" value="Sig_transdc_His_kin-like_C"/>
</dbReference>
<keyword evidence="8" id="KW-0812">Transmembrane</keyword>
<dbReference type="PRINTS" id="PR00344">
    <property type="entry name" value="BCTRLSENSOR"/>
</dbReference>
<evidence type="ECO:0000256" key="4">
    <source>
        <dbReference type="ARBA" id="ARBA00022553"/>
    </source>
</evidence>
<reference evidence="11 12" key="1">
    <citation type="submission" date="2020-10" db="EMBL/GenBank/DDBJ databases">
        <title>Blautia liquoris sp.nov., isolated from the mud in a fermentation cellar used for the production of Chinese strong-flavoured liquor.</title>
        <authorList>
            <person name="Lu L."/>
        </authorList>
    </citation>
    <scope>NUCLEOTIDE SEQUENCE [LARGE SCALE GENOMIC DNA]</scope>
    <source>
        <strain evidence="11 12">LZLJ-3</strain>
    </source>
</reference>
<evidence type="ECO:0000256" key="1">
    <source>
        <dbReference type="ARBA" id="ARBA00000085"/>
    </source>
</evidence>
<dbReference type="GO" id="GO:0000155">
    <property type="term" value="F:phosphorelay sensor kinase activity"/>
    <property type="evidence" value="ECO:0007669"/>
    <property type="project" value="InterPro"/>
</dbReference>
<keyword evidence="6 11" id="KW-0418">Kinase</keyword>
<dbReference type="KEGG" id="bliq:INP51_10760"/>
<evidence type="ECO:0000259" key="10">
    <source>
        <dbReference type="PROSITE" id="PS50885"/>
    </source>
</evidence>
<dbReference type="GO" id="GO:0016020">
    <property type="term" value="C:membrane"/>
    <property type="evidence" value="ECO:0007669"/>
    <property type="project" value="UniProtKB-SubCell"/>
</dbReference>
<proteinExistence type="predicted"/>
<dbReference type="InterPro" id="IPR005467">
    <property type="entry name" value="His_kinase_dom"/>
</dbReference>
<dbReference type="InterPro" id="IPR010559">
    <property type="entry name" value="Sig_transdc_His_kin_internal"/>
</dbReference>
<comment type="subcellular location">
    <subcellularLocation>
        <location evidence="2">Membrane</location>
    </subcellularLocation>
</comment>
<dbReference type="AlphaFoldDB" id="A0A7M2RGM8"/>
<sequence>MNKSDKKRNISISGIFIAMVMTIVIISTIAAMLIFVQIYKNAMEQSAVTSGTQISGQVLNTVENYTNEMQNVMQQIVLHMRKGSLEDLAFIQNMVEIRSDIVAVTTYDKDGNLLDCWNNGQELKRKSADHAVYTDDGSDDGRLNISKPHVESLFVEYYPWVVTLYQKISAPDGADIQVNMDIRFSDIANYIDNVGIGQHGYVYIADLDGNLIYHPQQQLIYSELKKEKGTHLKEGTHKESDAIYTVHNLSNCDWKIVGVCFVDEMITAKVKNAVKILLIMLCGILVAVFLLGLAFSELFSAPVKKLAHAMRGFEKNTENFVFIPVRGTTEITTLSSSFAHLVVRIQKLMEQVRQEEISLRKTELKALQAQINPHFLYNTLDAIAWMCEDGRNEEAEEMVNALARLFRISISKGHELIPIAKEVEHAKSYLKIENFRYKNQFIYSFDVEERCLLYYCNKITLQPIIENAIYHGVNQMVDEGEIQIRIFMDQQDIVFQIEDNGIGMTEEQCSEILHQEASDRVGIGIKNVNDRIQIYFGENYGLFIKSEPDEGTCVTIRIPKIEEDTDYGQK</sequence>
<dbReference type="Proteomes" id="UP000593601">
    <property type="component" value="Chromosome"/>
</dbReference>
<evidence type="ECO:0000256" key="3">
    <source>
        <dbReference type="ARBA" id="ARBA00012438"/>
    </source>
</evidence>
<evidence type="ECO:0000256" key="6">
    <source>
        <dbReference type="ARBA" id="ARBA00022777"/>
    </source>
</evidence>
<name>A0A7M2RGM8_9FIRM</name>
<dbReference type="InterPro" id="IPR003660">
    <property type="entry name" value="HAMP_dom"/>
</dbReference>
<dbReference type="Gene3D" id="6.10.340.10">
    <property type="match status" value="1"/>
</dbReference>
<comment type="catalytic activity">
    <reaction evidence="1">
        <text>ATP + protein L-histidine = ADP + protein N-phospho-L-histidine.</text>
        <dbReference type="EC" id="2.7.13.3"/>
    </reaction>
</comment>
<dbReference type="PANTHER" id="PTHR34220">
    <property type="entry name" value="SENSOR HISTIDINE KINASE YPDA"/>
    <property type="match status" value="1"/>
</dbReference>
<dbReference type="EC" id="2.7.13.3" evidence="3"/>
<evidence type="ECO:0000256" key="2">
    <source>
        <dbReference type="ARBA" id="ARBA00004370"/>
    </source>
</evidence>
<feature type="transmembrane region" description="Helical" evidence="8">
    <location>
        <begin position="12"/>
        <end position="36"/>
    </location>
</feature>
<gene>
    <name evidence="11" type="ORF">INP51_10760</name>
</gene>
<accession>A0A7M2RGM8</accession>
<dbReference type="SMART" id="SM00387">
    <property type="entry name" value="HATPase_c"/>
    <property type="match status" value="1"/>
</dbReference>